<evidence type="ECO:0000256" key="2">
    <source>
        <dbReference type="SAM" id="SignalP"/>
    </source>
</evidence>
<feature type="chain" id="PRO_5006865379" evidence="2">
    <location>
        <begin position="19"/>
        <end position="124"/>
    </location>
</feature>
<keyword evidence="2" id="KW-0732">Signal</keyword>
<dbReference type="EMBL" id="GEDG01037533">
    <property type="protein sequence ID" value="JAP08075.1"/>
    <property type="molecule type" value="Transcribed_RNA"/>
</dbReference>
<feature type="non-terminal residue" evidence="3">
    <location>
        <position position="1"/>
    </location>
</feature>
<organism evidence="3">
    <name type="scientific">Solanum chacoense</name>
    <name type="common">Chaco potato</name>
    <dbReference type="NCBI Taxonomy" id="4108"/>
    <lineage>
        <taxon>Eukaryota</taxon>
        <taxon>Viridiplantae</taxon>
        <taxon>Streptophyta</taxon>
        <taxon>Embryophyta</taxon>
        <taxon>Tracheophyta</taxon>
        <taxon>Spermatophyta</taxon>
        <taxon>Magnoliopsida</taxon>
        <taxon>eudicotyledons</taxon>
        <taxon>Gunneridae</taxon>
        <taxon>Pentapetalae</taxon>
        <taxon>asterids</taxon>
        <taxon>lamiids</taxon>
        <taxon>Solanales</taxon>
        <taxon>Solanaceae</taxon>
        <taxon>Solanoideae</taxon>
        <taxon>Solaneae</taxon>
        <taxon>Solanum</taxon>
    </lineage>
</organism>
<sequence>LLLLLLVLVLLRTKPSFQNQNFPFLNHKSSLVLPLPNQRNLLSNPSSRSSISHPPNPQIQPKSLLPPSRSLQIYPKSAQVLLPRTKQSNQLKPNWKKASISPNPKTQLLKSSQQTKQPKPLKPN</sequence>
<accession>A0A0V0GL84</accession>
<name>A0A0V0GL84_SOLCH</name>
<feature type="region of interest" description="Disordered" evidence="1">
    <location>
        <begin position="37"/>
        <end position="124"/>
    </location>
</feature>
<proteinExistence type="predicted"/>
<protein>
    <submittedName>
        <fullName evidence="3">Putative ovule protein</fullName>
    </submittedName>
</protein>
<feature type="signal peptide" evidence="2">
    <location>
        <begin position="1"/>
        <end position="18"/>
    </location>
</feature>
<evidence type="ECO:0000256" key="1">
    <source>
        <dbReference type="SAM" id="MobiDB-lite"/>
    </source>
</evidence>
<reference evidence="3" key="1">
    <citation type="submission" date="2015-12" db="EMBL/GenBank/DDBJ databases">
        <title>Gene expression during late stages of embryo sac development: a critical building block for successful pollen-pistil interactions.</title>
        <authorList>
            <person name="Liu Y."/>
            <person name="Joly V."/>
            <person name="Sabar M."/>
            <person name="Matton D.P."/>
        </authorList>
    </citation>
    <scope>NUCLEOTIDE SEQUENCE</scope>
</reference>
<feature type="compositionally biased region" description="Low complexity" evidence="1">
    <location>
        <begin position="37"/>
        <end position="53"/>
    </location>
</feature>
<evidence type="ECO:0000313" key="3">
    <source>
        <dbReference type="EMBL" id="JAP08075.1"/>
    </source>
</evidence>
<feature type="compositionally biased region" description="Polar residues" evidence="1">
    <location>
        <begin position="100"/>
        <end position="117"/>
    </location>
</feature>
<dbReference type="AlphaFoldDB" id="A0A0V0GL84"/>